<dbReference type="PANTHER" id="PTHR30055:SF234">
    <property type="entry name" value="HTH-TYPE TRANSCRIPTIONAL REGULATOR BETI"/>
    <property type="match status" value="1"/>
</dbReference>
<evidence type="ECO:0000313" key="8">
    <source>
        <dbReference type="Proteomes" id="UP000579523"/>
    </source>
</evidence>
<name>A0A7W7VA95_9ACTN</name>
<dbReference type="SUPFAM" id="SSF48498">
    <property type="entry name" value="Tetracyclin repressor-like, C-terminal domain"/>
    <property type="match status" value="1"/>
</dbReference>
<feature type="domain" description="HTH tetR-type" evidence="6">
    <location>
        <begin position="8"/>
        <end position="68"/>
    </location>
</feature>
<dbReference type="EMBL" id="JACHJI010000019">
    <property type="protein sequence ID" value="MBB4902776.1"/>
    <property type="molecule type" value="Genomic_DNA"/>
</dbReference>
<evidence type="ECO:0000256" key="5">
    <source>
        <dbReference type="SAM" id="MobiDB-lite"/>
    </source>
</evidence>
<feature type="DNA-binding region" description="H-T-H motif" evidence="4">
    <location>
        <begin position="31"/>
        <end position="50"/>
    </location>
</feature>
<proteinExistence type="predicted"/>
<organism evidence="7 8">
    <name type="scientific">Streptomyces griseomycini</name>
    <dbReference type="NCBI Taxonomy" id="66895"/>
    <lineage>
        <taxon>Bacteria</taxon>
        <taxon>Bacillati</taxon>
        <taxon>Actinomycetota</taxon>
        <taxon>Actinomycetes</taxon>
        <taxon>Kitasatosporales</taxon>
        <taxon>Streptomycetaceae</taxon>
        <taxon>Streptomyces</taxon>
    </lineage>
</organism>
<accession>A0A7W7VA95</accession>
<dbReference type="InterPro" id="IPR047923">
    <property type="entry name" value="ArpA-like"/>
</dbReference>
<dbReference type="InterPro" id="IPR036271">
    <property type="entry name" value="Tet_transcr_reg_TetR-rel_C_sf"/>
</dbReference>
<evidence type="ECO:0000313" key="7">
    <source>
        <dbReference type="EMBL" id="MBB4902776.1"/>
    </source>
</evidence>
<comment type="caution">
    <text evidence="7">The sequence shown here is derived from an EMBL/GenBank/DDBJ whole genome shotgun (WGS) entry which is preliminary data.</text>
</comment>
<dbReference type="RefSeq" id="WP_184828322.1">
    <property type="nucleotide sequence ID" value="NZ_BMTI01000044.1"/>
</dbReference>
<dbReference type="GO" id="GO:0003700">
    <property type="term" value="F:DNA-binding transcription factor activity"/>
    <property type="evidence" value="ECO:0007669"/>
    <property type="project" value="TreeGrafter"/>
</dbReference>
<dbReference type="Proteomes" id="UP000579523">
    <property type="component" value="Unassembled WGS sequence"/>
</dbReference>
<dbReference type="PRINTS" id="PR00455">
    <property type="entry name" value="HTHTETR"/>
</dbReference>
<dbReference type="PANTHER" id="PTHR30055">
    <property type="entry name" value="HTH-TYPE TRANSCRIPTIONAL REGULATOR RUTR"/>
    <property type="match status" value="1"/>
</dbReference>
<gene>
    <name evidence="7" type="ORF">FHS37_006873</name>
</gene>
<sequence length="232" mass="25273">MPKQDRAIRTRRTILLAAAKVFEERGYQAATITEILKTAGVTKGALYFHFQSKEDVAQGVLTGQDLQLTVPERSCKTQELVDVVALQAYRMQTDPMVRAGARLSLDQQAIDLDRRGPFLRWSEVMGELLEQGRERGELLPHVVPTETAEFLVAAFGGVQSMSQVVSNYRDLDQRISVMLRHVLPSVVLPSVLTAVDFSAGRGAAVFAEAGGTPPGEEPEDTVPEQVPAAATA</sequence>
<dbReference type="InterPro" id="IPR050109">
    <property type="entry name" value="HTH-type_TetR-like_transc_reg"/>
</dbReference>
<reference evidence="7 8" key="1">
    <citation type="submission" date="2020-08" db="EMBL/GenBank/DDBJ databases">
        <title>Genomic Encyclopedia of Type Strains, Phase III (KMG-III): the genomes of soil and plant-associated and newly described type strains.</title>
        <authorList>
            <person name="Whitman W."/>
        </authorList>
    </citation>
    <scope>NUCLEOTIDE SEQUENCE [LARGE SCALE GENOMIC DNA]</scope>
    <source>
        <strain evidence="7 8">CECT 3273</strain>
    </source>
</reference>
<dbReference type="SUPFAM" id="SSF46689">
    <property type="entry name" value="Homeodomain-like"/>
    <property type="match status" value="1"/>
</dbReference>
<evidence type="ECO:0000256" key="1">
    <source>
        <dbReference type="ARBA" id="ARBA00023015"/>
    </source>
</evidence>
<keyword evidence="3" id="KW-0804">Transcription</keyword>
<feature type="region of interest" description="Disordered" evidence="5">
    <location>
        <begin position="208"/>
        <end position="232"/>
    </location>
</feature>
<keyword evidence="1" id="KW-0805">Transcription regulation</keyword>
<dbReference type="PROSITE" id="PS01081">
    <property type="entry name" value="HTH_TETR_1"/>
    <property type="match status" value="1"/>
</dbReference>
<dbReference type="InterPro" id="IPR023772">
    <property type="entry name" value="DNA-bd_HTH_TetR-type_CS"/>
</dbReference>
<keyword evidence="8" id="KW-1185">Reference proteome</keyword>
<evidence type="ECO:0000259" key="6">
    <source>
        <dbReference type="PROSITE" id="PS50977"/>
    </source>
</evidence>
<keyword evidence="2 4" id="KW-0238">DNA-binding</keyword>
<dbReference type="NCBIfam" id="NF041196">
    <property type="entry name" value="ScbR_bind_reg"/>
    <property type="match status" value="1"/>
</dbReference>
<protein>
    <submittedName>
        <fullName evidence="7">AcrR family transcriptional regulator</fullName>
    </submittedName>
</protein>
<evidence type="ECO:0000256" key="2">
    <source>
        <dbReference type="ARBA" id="ARBA00023125"/>
    </source>
</evidence>
<dbReference type="AlphaFoldDB" id="A0A7W7VA95"/>
<evidence type="ECO:0000256" key="4">
    <source>
        <dbReference type="PROSITE-ProRule" id="PRU00335"/>
    </source>
</evidence>
<dbReference type="Gene3D" id="1.10.357.10">
    <property type="entry name" value="Tetracycline Repressor, domain 2"/>
    <property type="match status" value="1"/>
</dbReference>
<evidence type="ECO:0000256" key="3">
    <source>
        <dbReference type="ARBA" id="ARBA00023163"/>
    </source>
</evidence>
<dbReference type="GO" id="GO:0000976">
    <property type="term" value="F:transcription cis-regulatory region binding"/>
    <property type="evidence" value="ECO:0007669"/>
    <property type="project" value="TreeGrafter"/>
</dbReference>
<dbReference type="InterPro" id="IPR001647">
    <property type="entry name" value="HTH_TetR"/>
</dbReference>
<dbReference type="Pfam" id="PF00440">
    <property type="entry name" value="TetR_N"/>
    <property type="match status" value="1"/>
</dbReference>
<dbReference type="InterPro" id="IPR009057">
    <property type="entry name" value="Homeodomain-like_sf"/>
</dbReference>
<dbReference type="PROSITE" id="PS50977">
    <property type="entry name" value="HTH_TETR_2"/>
    <property type="match status" value="1"/>
</dbReference>